<dbReference type="EMBL" id="QXFV01000851">
    <property type="protein sequence ID" value="KAE9023735.1"/>
    <property type="molecule type" value="Genomic_DNA"/>
</dbReference>
<proteinExistence type="predicted"/>
<dbReference type="Proteomes" id="UP000435112">
    <property type="component" value="Unassembled WGS sequence"/>
</dbReference>
<dbReference type="Gene3D" id="3.40.630.30">
    <property type="match status" value="1"/>
</dbReference>
<gene>
    <name evidence="3" type="ORF">PR001_g12842</name>
    <name evidence="2" type="ORF">PR002_g12907</name>
    <name evidence="4" type="ORF">PR003_g13462</name>
</gene>
<dbReference type="SUPFAM" id="SSF55729">
    <property type="entry name" value="Acyl-CoA N-acyltransferases (Nat)"/>
    <property type="match status" value="1"/>
</dbReference>
<evidence type="ECO:0000313" key="6">
    <source>
        <dbReference type="Proteomes" id="UP000434957"/>
    </source>
</evidence>
<organism evidence="3 5">
    <name type="scientific">Phytophthora rubi</name>
    <dbReference type="NCBI Taxonomy" id="129364"/>
    <lineage>
        <taxon>Eukaryota</taxon>
        <taxon>Sar</taxon>
        <taxon>Stramenopiles</taxon>
        <taxon>Oomycota</taxon>
        <taxon>Peronosporomycetes</taxon>
        <taxon>Peronosporales</taxon>
        <taxon>Peronosporaceae</taxon>
        <taxon>Phytophthora</taxon>
    </lineage>
</organism>
<dbReference type="AlphaFoldDB" id="A0A6A3M1D8"/>
<comment type="caution">
    <text evidence="3">The sequence shown here is derived from an EMBL/GenBank/DDBJ whole genome shotgun (WGS) entry which is preliminary data.</text>
</comment>
<dbReference type="InterPro" id="IPR016181">
    <property type="entry name" value="Acyl_CoA_acyltransferase"/>
</dbReference>
<evidence type="ECO:0000313" key="7">
    <source>
        <dbReference type="Proteomes" id="UP000435112"/>
    </source>
</evidence>
<accession>A0A6A3M1D8</accession>
<feature type="region of interest" description="Disordered" evidence="1">
    <location>
        <begin position="107"/>
        <end position="135"/>
    </location>
</feature>
<reference evidence="5 7" key="1">
    <citation type="submission" date="2018-09" db="EMBL/GenBank/DDBJ databases">
        <title>Genomic investigation of the strawberry pathogen Phytophthora fragariae indicates pathogenicity is determined by transcriptional variation in three key races.</title>
        <authorList>
            <person name="Adams T.M."/>
            <person name="Armitage A.D."/>
            <person name="Sobczyk M.K."/>
            <person name="Bates H.J."/>
            <person name="Dunwell J.M."/>
            <person name="Nellist C.F."/>
            <person name="Harrison R.J."/>
        </authorList>
    </citation>
    <scope>NUCLEOTIDE SEQUENCE [LARGE SCALE GENOMIC DNA]</scope>
    <source>
        <strain evidence="3 5">SCRP249</strain>
        <strain evidence="2 7">SCRP324</strain>
        <strain evidence="4 6">SCRP333</strain>
    </source>
</reference>
<evidence type="ECO:0000313" key="4">
    <source>
        <dbReference type="EMBL" id="KAE9334555.1"/>
    </source>
</evidence>
<evidence type="ECO:0000313" key="3">
    <source>
        <dbReference type="EMBL" id="KAE9023735.1"/>
    </source>
</evidence>
<protein>
    <submittedName>
        <fullName evidence="3">Uncharacterized protein</fullName>
    </submittedName>
</protein>
<dbReference type="EMBL" id="QXFU01000831">
    <property type="protein sequence ID" value="KAE9019123.1"/>
    <property type="molecule type" value="Genomic_DNA"/>
</dbReference>
<name>A0A6A3M1D8_9STRA</name>
<evidence type="ECO:0000256" key="1">
    <source>
        <dbReference type="SAM" id="MobiDB-lite"/>
    </source>
</evidence>
<evidence type="ECO:0000313" key="5">
    <source>
        <dbReference type="Proteomes" id="UP000429607"/>
    </source>
</evidence>
<feature type="compositionally biased region" description="Basic and acidic residues" evidence="1">
    <location>
        <begin position="124"/>
        <end position="135"/>
    </location>
</feature>
<evidence type="ECO:0000313" key="2">
    <source>
        <dbReference type="EMBL" id="KAE9019123.1"/>
    </source>
</evidence>
<sequence length="135" mass="15110">MTLFCASSSLSHVSRRCVLNDQATKAEQDGEEVQAVRLLVHAANGEALAFYRALGFIEKARVEDYYRRFEPSTAFALEAGLEKQLTDQEIVISSARRVGHEVLEMNSEKMAEDEHKKAVAATYRSDKREKMAAGQ</sequence>
<dbReference type="Proteomes" id="UP000429607">
    <property type="component" value="Unassembled WGS sequence"/>
</dbReference>
<feature type="compositionally biased region" description="Basic and acidic residues" evidence="1">
    <location>
        <begin position="107"/>
        <end position="117"/>
    </location>
</feature>
<dbReference type="EMBL" id="QXFT01000851">
    <property type="protein sequence ID" value="KAE9334555.1"/>
    <property type="molecule type" value="Genomic_DNA"/>
</dbReference>
<dbReference type="OrthoDB" id="47374at2759"/>
<dbReference type="Proteomes" id="UP000434957">
    <property type="component" value="Unassembled WGS sequence"/>
</dbReference>
<keyword evidence="6" id="KW-1185">Reference proteome</keyword>